<evidence type="ECO:0000313" key="1">
    <source>
        <dbReference type="EMBL" id="CAK7896765.1"/>
    </source>
</evidence>
<organism evidence="1 2">
    <name type="scientific">[Candida] anglica</name>
    <dbReference type="NCBI Taxonomy" id="148631"/>
    <lineage>
        <taxon>Eukaryota</taxon>
        <taxon>Fungi</taxon>
        <taxon>Dikarya</taxon>
        <taxon>Ascomycota</taxon>
        <taxon>Saccharomycotina</taxon>
        <taxon>Pichiomycetes</taxon>
        <taxon>Debaryomycetaceae</taxon>
        <taxon>Kurtzmaniella</taxon>
    </lineage>
</organism>
<protein>
    <submittedName>
        <fullName evidence="1">Uncharacterized protein</fullName>
    </submittedName>
</protein>
<reference evidence="1 2" key="1">
    <citation type="submission" date="2024-01" db="EMBL/GenBank/DDBJ databases">
        <authorList>
            <consortium name="Genoscope - CEA"/>
            <person name="William W."/>
        </authorList>
    </citation>
    <scope>NUCLEOTIDE SEQUENCE [LARGE SCALE GENOMIC DNA]</scope>
    <source>
        <strain evidence="1 2">29B2s-10</strain>
    </source>
</reference>
<sequence length="205" mass="24393">MYYDFTKESLDNFIISVQRLKEKYPLYYNNRLSGTLVQFENAISRWKLLKDNDQILTHIIKKTQRISNEDESGLSRQEMQTKNKSHEFNSIDAQRLDIIIQRLYDIIQVIRNRKQKIANKQQMDQNEKQKESNIEQFAANKLQLKDNQKQKLDNAAQLENFETIIRVHKVSVDMNNQLLKEDFNLILEMFSRLNPVTKLPAYPAQ</sequence>
<dbReference type="EMBL" id="OZ004254">
    <property type="protein sequence ID" value="CAK7896765.1"/>
    <property type="molecule type" value="Genomic_DNA"/>
</dbReference>
<keyword evidence="2" id="KW-1185">Reference proteome</keyword>
<dbReference type="Proteomes" id="UP001497600">
    <property type="component" value="Chromosome B"/>
</dbReference>
<gene>
    <name evidence="1" type="ORF">CAAN4_B06678</name>
</gene>
<accession>A0ABP0EAG3</accession>
<name>A0ABP0EAG3_9ASCO</name>
<evidence type="ECO:0000313" key="2">
    <source>
        <dbReference type="Proteomes" id="UP001497600"/>
    </source>
</evidence>
<proteinExistence type="predicted"/>